<dbReference type="InterPro" id="IPR009926">
    <property type="entry name" value="T3SS_YcgR_PilZN"/>
</dbReference>
<keyword evidence="2" id="KW-0282">Flagellum</keyword>
<sequence length="92" mass="10832">MELGQFINLEIKDASSRKLLKYRSKIIDKDKDFLYITYPVEEQNGKTAYFPLGTHFHVSYIGSEEKVYHFTSEILKKKKETNPSHLYRNSKG</sequence>
<protein>
    <submittedName>
        <fullName evidence="2">Flagellar brake protein</fullName>
    </submittedName>
</protein>
<organism evidence="2 3">
    <name type="scientific">Tigheibacillus halophilus</name>
    <dbReference type="NCBI Taxonomy" id="361280"/>
    <lineage>
        <taxon>Bacteria</taxon>
        <taxon>Bacillati</taxon>
        <taxon>Bacillota</taxon>
        <taxon>Bacilli</taxon>
        <taxon>Bacillales</taxon>
        <taxon>Bacillaceae</taxon>
        <taxon>Tigheibacillus</taxon>
    </lineage>
</organism>
<keyword evidence="2" id="KW-0966">Cell projection</keyword>
<reference evidence="2 3" key="1">
    <citation type="submission" date="2023-10" db="EMBL/GenBank/DDBJ databases">
        <title>Virgibacillus halophilus 5B73C genome.</title>
        <authorList>
            <person name="Miliotis G."/>
            <person name="Sengupta P."/>
            <person name="Hameed A."/>
            <person name="Chuvochina M."/>
            <person name="Mcdonagh F."/>
            <person name="Simpson A.C."/>
            <person name="Singh N.K."/>
            <person name="Rekha P.D."/>
            <person name="Raman K."/>
            <person name="Hugenholtz P."/>
            <person name="Venkateswaran K."/>
        </authorList>
    </citation>
    <scope>NUCLEOTIDE SEQUENCE [LARGE SCALE GENOMIC DNA]</scope>
    <source>
        <strain evidence="2 3">5B73C</strain>
    </source>
</reference>
<evidence type="ECO:0000259" key="1">
    <source>
        <dbReference type="Pfam" id="PF12945"/>
    </source>
</evidence>
<keyword evidence="2" id="KW-0969">Cilium</keyword>
<name>A0ABU5CDD3_9BACI</name>
<evidence type="ECO:0000313" key="2">
    <source>
        <dbReference type="EMBL" id="MDY0396549.1"/>
    </source>
</evidence>
<gene>
    <name evidence="2" type="ORF">RWE15_22355</name>
</gene>
<comment type="caution">
    <text evidence="2">The sequence shown here is derived from an EMBL/GenBank/DDBJ whole genome shotgun (WGS) entry which is preliminary data.</text>
</comment>
<keyword evidence="3" id="KW-1185">Reference proteome</keyword>
<evidence type="ECO:0000313" key="3">
    <source>
        <dbReference type="Proteomes" id="UP001281447"/>
    </source>
</evidence>
<feature type="domain" description="Type III secretion system flagellar brake protein YcgR PilZN" evidence="1">
    <location>
        <begin position="3"/>
        <end position="81"/>
    </location>
</feature>
<dbReference type="Pfam" id="PF12945">
    <property type="entry name" value="PilZNR"/>
    <property type="match status" value="1"/>
</dbReference>
<proteinExistence type="predicted"/>
<dbReference type="EMBL" id="JAWDIP010000004">
    <property type="protein sequence ID" value="MDY0396549.1"/>
    <property type="molecule type" value="Genomic_DNA"/>
</dbReference>
<dbReference type="Proteomes" id="UP001281447">
    <property type="component" value="Unassembled WGS sequence"/>
</dbReference>
<accession>A0ABU5CDD3</accession>